<evidence type="ECO:0000259" key="1">
    <source>
        <dbReference type="Pfam" id="PF01156"/>
    </source>
</evidence>
<evidence type="ECO:0000313" key="2">
    <source>
        <dbReference type="EMBL" id="MBP2028524.1"/>
    </source>
</evidence>
<dbReference type="EMBL" id="JAGGLI010000031">
    <property type="protein sequence ID" value="MBP2028524.1"/>
    <property type="molecule type" value="Genomic_DNA"/>
</dbReference>
<dbReference type="InterPro" id="IPR001910">
    <property type="entry name" value="Inosine/uridine_hydrolase_dom"/>
</dbReference>
<dbReference type="RefSeq" id="WP_209661573.1">
    <property type="nucleotide sequence ID" value="NZ_JAGGLI010000031.1"/>
</dbReference>
<comment type="caution">
    <text evidence="2">The sequence shown here is derived from an EMBL/GenBank/DDBJ whole genome shotgun (WGS) entry which is preliminary data.</text>
</comment>
<evidence type="ECO:0000313" key="3">
    <source>
        <dbReference type="Proteomes" id="UP001314903"/>
    </source>
</evidence>
<dbReference type="SUPFAM" id="SSF53590">
    <property type="entry name" value="Nucleoside hydrolase"/>
    <property type="match status" value="1"/>
</dbReference>
<dbReference type="Pfam" id="PF01156">
    <property type="entry name" value="IU_nuc_hydro"/>
    <property type="match status" value="1"/>
</dbReference>
<dbReference type="Gene3D" id="3.90.245.10">
    <property type="entry name" value="Ribonucleoside hydrolase-like"/>
    <property type="match status" value="1"/>
</dbReference>
<accession>A0ABS4KL86</accession>
<feature type="domain" description="Inosine/uridine-preferring nucleoside hydrolase" evidence="1">
    <location>
        <begin position="4"/>
        <end position="277"/>
    </location>
</feature>
<name>A0ABS4KL86_9FIRM</name>
<sequence>MKKVIHDCDNTMGVPQKDVDDGLALLYLLGREDIDILGVTTTFGNSTIDIVHSNTESMFSELKLNDIPLVRGAGVNEDRRSDAAKFLLETVKKSPKEVSILATGSLTNLYGAYLLDDKFFTYVKEIVIMGGIQKPLVINNKIMNELNFASDASAAYHVLKYGENATVVTGHLCLQALFGKETYDELMENPSNEVFKYIREKTLPWFNFIGPKYDVEGFYNWDVVAAVYLTNPEIFQDDVEIISSEEEDYKTGLLKTSSDKEGYKVNIPKSIVDMKKFNSLVFEAWEQAF</sequence>
<dbReference type="PANTHER" id="PTHR46190:SF1">
    <property type="entry name" value="SI:CH211-201H21.5"/>
    <property type="match status" value="1"/>
</dbReference>
<reference evidence="2 3" key="1">
    <citation type="submission" date="2021-03" db="EMBL/GenBank/DDBJ databases">
        <title>Genomic Encyclopedia of Type Strains, Phase IV (KMG-IV): sequencing the most valuable type-strain genomes for metagenomic binning, comparative biology and taxonomic classification.</title>
        <authorList>
            <person name="Goeker M."/>
        </authorList>
    </citation>
    <scope>NUCLEOTIDE SEQUENCE [LARGE SCALE GENOMIC DNA]</scope>
    <source>
        <strain evidence="2 3">DSM 27512</strain>
    </source>
</reference>
<gene>
    <name evidence="2" type="ORF">J2Z35_002350</name>
</gene>
<dbReference type="Proteomes" id="UP001314903">
    <property type="component" value="Unassembled WGS sequence"/>
</dbReference>
<dbReference type="InterPro" id="IPR052775">
    <property type="entry name" value="IUN_hydrolase"/>
</dbReference>
<protein>
    <submittedName>
        <fullName evidence="2">Inosine-uridine nucleoside N-ribohydrolase</fullName>
    </submittedName>
</protein>
<dbReference type="PANTHER" id="PTHR46190">
    <property type="entry name" value="SI:CH211-201H21.5-RELATED"/>
    <property type="match status" value="1"/>
</dbReference>
<organism evidence="2 3">
    <name type="scientific">Acetoanaerobium pronyense</name>
    <dbReference type="NCBI Taxonomy" id="1482736"/>
    <lineage>
        <taxon>Bacteria</taxon>
        <taxon>Bacillati</taxon>
        <taxon>Bacillota</taxon>
        <taxon>Clostridia</taxon>
        <taxon>Peptostreptococcales</taxon>
        <taxon>Filifactoraceae</taxon>
        <taxon>Acetoanaerobium</taxon>
    </lineage>
</organism>
<keyword evidence="3" id="KW-1185">Reference proteome</keyword>
<dbReference type="InterPro" id="IPR036452">
    <property type="entry name" value="Ribo_hydro-like"/>
</dbReference>
<proteinExistence type="predicted"/>